<keyword evidence="2" id="KW-0488">Methylation</keyword>
<accession>A0ABM4W6W6</accession>
<organism evidence="7 8">
    <name type="scientific">Coffea arabica</name>
    <name type="common">Arabian coffee</name>
    <dbReference type="NCBI Taxonomy" id="13443"/>
    <lineage>
        <taxon>Eukaryota</taxon>
        <taxon>Viridiplantae</taxon>
        <taxon>Streptophyta</taxon>
        <taxon>Embryophyta</taxon>
        <taxon>Tracheophyta</taxon>
        <taxon>Spermatophyta</taxon>
        <taxon>Magnoliopsida</taxon>
        <taxon>eudicotyledons</taxon>
        <taxon>Gunneridae</taxon>
        <taxon>Pentapetalae</taxon>
        <taxon>asterids</taxon>
        <taxon>lamiids</taxon>
        <taxon>Gentianales</taxon>
        <taxon>Rubiaceae</taxon>
        <taxon>Ixoroideae</taxon>
        <taxon>Gardenieae complex</taxon>
        <taxon>Bertiereae - Coffeeae clade</taxon>
        <taxon>Coffeeae</taxon>
        <taxon>Coffea</taxon>
    </lineage>
</organism>
<dbReference type="InterPro" id="IPR036163">
    <property type="entry name" value="HMA_dom_sf"/>
</dbReference>
<protein>
    <submittedName>
        <fullName evidence="8">Heavy metal-associated isoprenylated plant protein 8-like</fullName>
    </submittedName>
</protein>
<keyword evidence="4" id="KW-0449">Lipoprotein</keyword>
<dbReference type="Proteomes" id="UP001652660">
    <property type="component" value="Chromosome 11c"/>
</dbReference>
<evidence type="ECO:0000256" key="5">
    <source>
        <dbReference type="ARBA" id="ARBA00024045"/>
    </source>
</evidence>
<dbReference type="RefSeq" id="XP_071927532.1">
    <property type="nucleotide sequence ID" value="XM_072071431.1"/>
</dbReference>
<evidence type="ECO:0000256" key="1">
    <source>
        <dbReference type="ARBA" id="ARBA00004170"/>
    </source>
</evidence>
<dbReference type="Pfam" id="PF00403">
    <property type="entry name" value="HMA"/>
    <property type="match status" value="2"/>
</dbReference>
<dbReference type="PANTHER" id="PTHR46195:SF3">
    <property type="entry name" value="HEAVY METAL-ASSOCIATED ISOPRENYLATED PLANT PROTEIN 3-LIKE"/>
    <property type="match status" value="1"/>
</dbReference>
<dbReference type="Gene3D" id="3.30.70.100">
    <property type="match status" value="2"/>
</dbReference>
<evidence type="ECO:0000259" key="6">
    <source>
        <dbReference type="PROSITE" id="PS50846"/>
    </source>
</evidence>
<sequence>MSPEGNIVLQVYIHCPGCEETVVKSLRGYDGVEGIEVDSKNHIVIVKGEKADPTKVAKRLGKKSGKYVKLISPIPPKDKKEEKKEEKREVYVPKGVEVVLKVHLHCEGCAKDVKHCIHKMPGVRTVEPNMEKNMVTVKGGIEPQKLVEFVKKRAGKHAEIEIVKLEKQKQSEDKKNGKECETEKHCNKSGGKEWYANFCPELVYAPQLFSDENPNACSIM</sequence>
<feature type="domain" description="HMA" evidence="6">
    <location>
        <begin position="4"/>
        <end position="68"/>
    </location>
</feature>
<dbReference type="CDD" id="cd00371">
    <property type="entry name" value="HMA"/>
    <property type="match status" value="2"/>
</dbReference>
<evidence type="ECO:0000256" key="4">
    <source>
        <dbReference type="ARBA" id="ARBA00023289"/>
    </source>
</evidence>
<gene>
    <name evidence="8" type="primary">LOC113716298</name>
</gene>
<keyword evidence="3" id="KW-0479">Metal-binding</keyword>
<dbReference type="SUPFAM" id="SSF55008">
    <property type="entry name" value="HMA, heavy metal-associated domain"/>
    <property type="match status" value="2"/>
</dbReference>
<dbReference type="PANTHER" id="PTHR46195">
    <property type="entry name" value="HEAVY METAL-ASSOCIATED ISOPRENYLATED PLANT PROTEIN 7"/>
    <property type="match status" value="1"/>
</dbReference>
<comment type="similarity">
    <text evidence="5">Belongs to the HIPP family.</text>
</comment>
<evidence type="ECO:0000256" key="2">
    <source>
        <dbReference type="ARBA" id="ARBA00022481"/>
    </source>
</evidence>
<evidence type="ECO:0000313" key="7">
    <source>
        <dbReference type="Proteomes" id="UP001652660"/>
    </source>
</evidence>
<dbReference type="PROSITE" id="PS50846">
    <property type="entry name" value="HMA_2"/>
    <property type="match status" value="2"/>
</dbReference>
<feature type="domain" description="HMA" evidence="6">
    <location>
        <begin position="95"/>
        <end position="159"/>
    </location>
</feature>
<dbReference type="GeneID" id="113716298"/>
<evidence type="ECO:0000256" key="3">
    <source>
        <dbReference type="ARBA" id="ARBA00022723"/>
    </source>
</evidence>
<name>A0ABM4W6W6_COFAR</name>
<proteinExistence type="inferred from homology"/>
<dbReference type="InterPro" id="IPR044577">
    <property type="entry name" value="HIPP4/7/8/17/18/19"/>
</dbReference>
<keyword evidence="4" id="KW-0636">Prenylation</keyword>
<reference evidence="8" key="1">
    <citation type="submission" date="2025-08" db="UniProtKB">
        <authorList>
            <consortium name="RefSeq"/>
        </authorList>
    </citation>
    <scope>IDENTIFICATION</scope>
    <source>
        <tissue evidence="8">Leaves</tissue>
    </source>
</reference>
<dbReference type="InterPro" id="IPR006121">
    <property type="entry name" value="HMA_dom"/>
</dbReference>
<keyword evidence="7" id="KW-1185">Reference proteome</keyword>
<comment type="subcellular location">
    <subcellularLocation>
        <location evidence="1">Membrane</location>
        <topology evidence="1">Peripheral membrane protein</topology>
    </subcellularLocation>
</comment>
<evidence type="ECO:0000313" key="8">
    <source>
        <dbReference type="RefSeq" id="XP_071927532.1"/>
    </source>
</evidence>